<dbReference type="Gene3D" id="1.20.120.1020">
    <property type="entry name" value="Prion-inhibition and propagation, HeLo domain"/>
    <property type="match status" value="1"/>
</dbReference>
<dbReference type="InterPro" id="IPR031469">
    <property type="entry name" value="SesB_dom"/>
</dbReference>
<feature type="domain" description="Prion-inhibition and propagation HeLo" evidence="1">
    <location>
        <begin position="6"/>
        <end position="206"/>
    </location>
</feature>
<sequence length="263" mass="28893">MAEAAGLAVGVVALAGLFNNTVECFEYIQLGRAFEKDFKTTQLKLDSCELRISRWGSSLGLNRNTLPAEISIDMFGSQSDVDHSMKLLTQILELFAEAEEVSAKFKSRAESGSNELAICDPQSDLDPSLLNLHNQIRTLAIDRQKKAGFKRRAKWALYEEKRFRRLIEDITELVGNLEGLFPAGTIIQQQLCEAEVAVVGKSEEVNLLKTIAAQQDKLLEAALQTGDGGPTTQRVEFSGDRNEGFQLGFNSGTISNTFGKSGQ</sequence>
<feature type="domain" description="Fungal death-pathway protein SesB" evidence="2">
    <location>
        <begin position="237"/>
        <end position="255"/>
    </location>
</feature>
<keyword evidence="4" id="KW-1185">Reference proteome</keyword>
<accession>A0A6G1GIG6</accession>
<evidence type="ECO:0000259" key="1">
    <source>
        <dbReference type="Pfam" id="PF14479"/>
    </source>
</evidence>
<protein>
    <submittedName>
        <fullName evidence="3">Uncharacterized protein</fullName>
    </submittedName>
</protein>
<dbReference type="Proteomes" id="UP000800041">
    <property type="component" value="Unassembled WGS sequence"/>
</dbReference>
<evidence type="ECO:0000259" key="2">
    <source>
        <dbReference type="Pfam" id="PF17046"/>
    </source>
</evidence>
<gene>
    <name evidence="3" type="ORF">K402DRAFT_365902</name>
</gene>
<evidence type="ECO:0000313" key="4">
    <source>
        <dbReference type="Proteomes" id="UP000800041"/>
    </source>
</evidence>
<dbReference type="Pfam" id="PF17046">
    <property type="entry name" value="Ses_B"/>
    <property type="match status" value="1"/>
</dbReference>
<dbReference type="PANTHER" id="PTHR37542:SF3">
    <property type="entry name" value="PRION-INHIBITION AND PROPAGATION HELO DOMAIN-CONTAINING PROTEIN"/>
    <property type="match status" value="1"/>
</dbReference>
<dbReference type="OrthoDB" id="20872at2759"/>
<reference evidence="3" key="1">
    <citation type="journal article" date="2020" name="Stud. Mycol.">
        <title>101 Dothideomycetes genomes: a test case for predicting lifestyles and emergence of pathogens.</title>
        <authorList>
            <person name="Haridas S."/>
            <person name="Albert R."/>
            <person name="Binder M."/>
            <person name="Bloem J."/>
            <person name="Labutti K."/>
            <person name="Salamov A."/>
            <person name="Andreopoulos B."/>
            <person name="Baker S."/>
            <person name="Barry K."/>
            <person name="Bills G."/>
            <person name="Bluhm B."/>
            <person name="Cannon C."/>
            <person name="Castanera R."/>
            <person name="Culley D."/>
            <person name="Daum C."/>
            <person name="Ezra D."/>
            <person name="Gonzalez J."/>
            <person name="Henrissat B."/>
            <person name="Kuo A."/>
            <person name="Liang C."/>
            <person name="Lipzen A."/>
            <person name="Lutzoni F."/>
            <person name="Magnuson J."/>
            <person name="Mondo S."/>
            <person name="Nolan M."/>
            <person name="Ohm R."/>
            <person name="Pangilinan J."/>
            <person name="Park H.-J."/>
            <person name="Ramirez L."/>
            <person name="Alfaro M."/>
            <person name="Sun H."/>
            <person name="Tritt A."/>
            <person name="Yoshinaga Y."/>
            <person name="Zwiers L.-H."/>
            <person name="Turgeon B."/>
            <person name="Goodwin S."/>
            <person name="Spatafora J."/>
            <person name="Crous P."/>
            <person name="Grigoriev I."/>
        </authorList>
    </citation>
    <scope>NUCLEOTIDE SEQUENCE</scope>
    <source>
        <strain evidence="3">CBS 113979</strain>
    </source>
</reference>
<dbReference type="InterPro" id="IPR029498">
    <property type="entry name" value="HeLo_dom"/>
</dbReference>
<dbReference type="AlphaFoldDB" id="A0A6G1GIG6"/>
<dbReference type="EMBL" id="ML977223">
    <property type="protein sequence ID" value="KAF1980745.1"/>
    <property type="molecule type" value="Genomic_DNA"/>
</dbReference>
<dbReference type="PANTHER" id="PTHR37542">
    <property type="entry name" value="HELO DOMAIN-CONTAINING PROTEIN-RELATED"/>
    <property type="match status" value="1"/>
</dbReference>
<evidence type="ECO:0000313" key="3">
    <source>
        <dbReference type="EMBL" id="KAF1980745.1"/>
    </source>
</evidence>
<organism evidence="3 4">
    <name type="scientific">Aulographum hederae CBS 113979</name>
    <dbReference type="NCBI Taxonomy" id="1176131"/>
    <lineage>
        <taxon>Eukaryota</taxon>
        <taxon>Fungi</taxon>
        <taxon>Dikarya</taxon>
        <taxon>Ascomycota</taxon>
        <taxon>Pezizomycotina</taxon>
        <taxon>Dothideomycetes</taxon>
        <taxon>Pleosporomycetidae</taxon>
        <taxon>Aulographales</taxon>
        <taxon>Aulographaceae</taxon>
    </lineage>
</organism>
<proteinExistence type="predicted"/>
<dbReference type="Pfam" id="PF14479">
    <property type="entry name" value="HeLo"/>
    <property type="match status" value="1"/>
</dbReference>
<name>A0A6G1GIG6_9PEZI</name>
<dbReference type="InterPro" id="IPR038305">
    <property type="entry name" value="HeLo_sf"/>
</dbReference>